<keyword evidence="7" id="KW-1185">Reference proteome</keyword>
<dbReference type="RefSeq" id="WP_397082211.1">
    <property type="nucleotide sequence ID" value="NZ_JBITGY010000004.1"/>
</dbReference>
<dbReference type="SUPFAM" id="SSF69322">
    <property type="entry name" value="Tricorn protease domain 2"/>
    <property type="match status" value="1"/>
</dbReference>
<dbReference type="GO" id="GO:0016301">
    <property type="term" value="F:kinase activity"/>
    <property type="evidence" value="ECO:0007669"/>
    <property type="project" value="UniProtKB-KW"/>
</dbReference>
<evidence type="ECO:0000313" key="7">
    <source>
        <dbReference type="Proteomes" id="UP001612741"/>
    </source>
</evidence>
<evidence type="ECO:0000256" key="3">
    <source>
        <dbReference type="ARBA" id="ARBA00022777"/>
    </source>
</evidence>
<proteinExistence type="predicted"/>
<keyword evidence="1" id="KW-0808">Transferase</keyword>
<dbReference type="SUPFAM" id="SSF50969">
    <property type="entry name" value="YVTN repeat-like/Quinoprotein amine dehydrogenase"/>
    <property type="match status" value="1"/>
</dbReference>
<feature type="domain" description="Protein kinase" evidence="5">
    <location>
        <begin position="14"/>
        <end position="261"/>
    </location>
</feature>
<dbReference type="EMBL" id="JBITGY010000004">
    <property type="protein sequence ID" value="MFI6498979.1"/>
    <property type="molecule type" value="Genomic_DNA"/>
</dbReference>
<organism evidence="6 7">
    <name type="scientific">Nonomuraea typhae</name>
    <dbReference type="NCBI Taxonomy" id="2603600"/>
    <lineage>
        <taxon>Bacteria</taxon>
        <taxon>Bacillati</taxon>
        <taxon>Actinomycetota</taxon>
        <taxon>Actinomycetes</taxon>
        <taxon>Streptosporangiales</taxon>
        <taxon>Streptosporangiaceae</taxon>
        <taxon>Nonomuraea</taxon>
    </lineage>
</organism>
<protein>
    <submittedName>
        <fullName evidence="6">Protein kinase</fullName>
    </submittedName>
</protein>
<dbReference type="PANTHER" id="PTHR43289">
    <property type="entry name" value="MITOGEN-ACTIVATED PROTEIN KINASE KINASE KINASE 20-RELATED"/>
    <property type="match status" value="1"/>
</dbReference>
<evidence type="ECO:0000256" key="2">
    <source>
        <dbReference type="ARBA" id="ARBA00022741"/>
    </source>
</evidence>
<dbReference type="Pfam" id="PF00069">
    <property type="entry name" value="Pkinase"/>
    <property type="match status" value="1"/>
</dbReference>
<dbReference type="InterPro" id="IPR015943">
    <property type="entry name" value="WD40/YVTN_repeat-like_dom_sf"/>
</dbReference>
<accession>A0ABW7YWX9</accession>
<dbReference type="Gene3D" id="2.130.10.10">
    <property type="entry name" value="YVTN repeat-like/Quinoprotein amine dehydrogenase"/>
    <property type="match status" value="4"/>
</dbReference>
<dbReference type="SMART" id="SM00220">
    <property type="entry name" value="S_TKc"/>
    <property type="match status" value="1"/>
</dbReference>
<dbReference type="InterPro" id="IPR008271">
    <property type="entry name" value="Ser/Thr_kinase_AS"/>
</dbReference>
<dbReference type="PANTHER" id="PTHR43289:SF34">
    <property type="entry name" value="SERINE_THREONINE-PROTEIN KINASE YBDM-RELATED"/>
    <property type="match status" value="1"/>
</dbReference>
<comment type="caution">
    <text evidence="6">The sequence shown here is derived from an EMBL/GenBank/DDBJ whole genome shotgun (WGS) entry which is preliminary data.</text>
</comment>
<dbReference type="Proteomes" id="UP001612741">
    <property type="component" value="Unassembled WGS sequence"/>
</dbReference>
<dbReference type="Pfam" id="PF20703">
    <property type="entry name" value="nSTAND1"/>
    <property type="match status" value="1"/>
</dbReference>
<dbReference type="Gene3D" id="3.30.200.20">
    <property type="entry name" value="Phosphorylase Kinase, domain 1"/>
    <property type="match status" value="1"/>
</dbReference>
<reference evidence="6 7" key="1">
    <citation type="submission" date="2024-10" db="EMBL/GenBank/DDBJ databases">
        <title>The Natural Products Discovery Center: Release of the First 8490 Sequenced Strains for Exploring Actinobacteria Biosynthetic Diversity.</title>
        <authorList>
            <person name="Kalkreuter E."/>
            <person name="Kautsar S.A."/>
            <person name="Yang D."/>
            <person name="Bader C.D."/>
            <person name="Teijaro C.N."/>
            <person name="Fluegel L."/>
            <person name="Davis C.M."/>
            <person name="Simpson J.R."/>
            <person name="Lauterbach L."/>
            <person name="Steele A.D."/>
            <person name="Gui C."/>
            <person name="Meng S."/>
            <person name="Li G."/>
            <person name="Viehrig K."/>
            <person name="Ye F."/>
            <person name="Su P."/>
            <person name="Kiefer A.F."/>
            <person name="Nichols A."/>
            <person name="Cepeda A.J."/>
            <person name="Yan W."/>
            <person name="Fan B."/>
            <person name="Jiang Y."/>
            <person name="Adhikari A."/>
            <person name="Zheng C.-J."/>
            <person name="Schuster L."/>
            <person name="Cowan T.M."/>
            <person name="Smanski M.J."/>
            <person name="Chevrette M.G."/>
            <person name="De Carvalho L.P.S."/>
            <person name="Shen B."/>
        </authorList>
    </citation>
    <scope>NUCLEOTIDE SEQUENCE [LARGE SCALE GENOMIC DNA]</scope>
    <source>
        <strain evidence="6 7">NPDC050545</strain>
    </source>
</reference>
<dbReference type="SUPFAM" id="SSF56112">
    <property type="entry name" value="Protein kinase-like (PK-like)"/>
    <property type="match status" value="1"/>
</dbReference>
<keyword evidence="2" id="KW-0547">Nucleotide-binding</keyword>
<dbReference type="InterPro" id="IPR049052">
    <property type="entry name" value="nSTAND1"/>
</dbReference>
<evidence type="ECO:0000259" key="5">
    <source>
        <dbReference type="PROSITE" id="PS50011"/>
    </source>
</evidence>
<evidence type="ECO:0000256" key="1">
    <source>
        <dbReference type="ARBA" id="ARBA00022679"/>
    </source>
</evidence>
<dbReference type="InterPro" id="IPR000719">
    <property type="entry name" value="Prot_kinase_dom"/>
</dbReference>
<keyword evidence="4" id="KW-0067">ATP-binding</keyword>
<gene>
    <name evidence="6" type="ORF">ACIBG2_16445</name>
</gene>
<dbReference type="PROSITE" id="PS00108">
    <property type="entry name" value="PROTEIN_KINASE_ST"/>
    <property type="match status" value="1"/>
</dbReference>
<dbReference type="InterPro" id="IPR011009">
    <property type="entry name" value="Kinase-like_dom_sf"/>
</dbReference>
<dbReference type="SUPFAM" id="SSF82171">
    <property type="entry name" value="DPP6 N-terminal domain-like"/>
    <property type="match status" value="1"/>
</dbReference>
<keyword evidence="3 6" id="KW-0418">Kinase</keyword>
<name>A0ABW7YWX9_9ACTN</name>
<sequence length="1127" mass="118033">MRLVPGDPERLGGYWLAGRIGAGGQGVVYDAYDGDGRRFAVKVLHGGLTGQLAKEAGAARRVSSFCTARVVEVNLEAERPYIVSEFVEGPNLRQAVERDGPYTGDALLRLAIALATALAAVHASGVVHRDLKPENVLLGPDGPRVIDFGVARTADASSTSFIGGTPTYMAPEVFTGRRAGPPADVFAWGGVVLYTASGADPFQAESLGGVMHRVLTVDPDLSALAEPLRPLVARALAKDPNLRPSATDLLLGLLGSAEPSAGAELAAAVQPPAGLPGRRPLGEVAEEVYASLTPEQQQAVPGLLLRMLDGDGIRRIPREEVEDPGVLARFAEAGLLVRRSIRVSPQDTETGRLVAVSDDQVAPASVALYHAWPRLRGWVADDRAGLAVHGRLRDAALTWRAHRRRTADLYHGSALDTALGWAATTRRHLGLNALEREFLDASAALGRRRRRRRGMALTAMAALAAVAVSASVLAVRQSDDLAVQLSEANARAVAARAEALRTTDPQAAMRLSVAAWSLSPVFEARTALQHSLAQPEVGVFTDPEIVASAEYRLASDGVSLVKRSGDQIVTWDVAAGKTTGRIRVPGGGKVEAVSEDGKKAAVADGSRVRTIDLTTGEQIGAERPQGDGAELAADGRLLTVSYAGRTVLYPEQGPPFAFDLGGRSYTVSRDGRWAAFDSHGGSGSSVELWDLRARKRTARVAADPPATKSGVALPVAFSPDGSLLAITGSTGITLVETATGGRRFLQSLDGSREPVVFSPDGRFLAERTDERATLWRLSDLSIIGSYPVRQAGTPLAFSADGRSLRYVKGAGSVVSIDISGAVALTPDEEVAGTSLVRLSPGGKVAAIQVTGAIKLTDALKRRQIGRIAGTGELAFDGAGNLLAVAGDPVVIWDVAAGRGAATIDIGHAPATVQLSPDGGTLAVLRDQDVDLWSVRESRKLRTLAGVGGSVLEFSPDGKILAAGADLIDLTTGAVTRDPAGVRNLKPDAVSFSPDGRTIGYVLGEDGRMLLWDLATRRGRSVAVSSGSTILRFSPDGRLLAVGGDRVELWEAGTLREVGQAPVDAYPADLAFSADGKRLLVVQPGGEVQQTPIDPKLAAAEVCARAGGALSEAEWAKLIPEAAYRSSC</sequence>
<evidence type="ECO:0000313" key="6">
    <source>
        <dbReference type="EMBL" id="MFI6498979.1"/>
    </source>
</evidence>
<dbReference type="CDD" id="cd14014">
    <property type="entry name" value="STKc_PknB_like"/>
    <property type="match status" value="1"/>
</dbReference>
<evidence type="ECO:0000256" key="4">
    <source>
        <dbReference type="ARBA" id="ARBA00022840"/>
    </source>
</evidence>
<dbReference type="PROSITE" id="PS50011">
    <property type="entry name" value="PROTEIN_KINASE_DOM"/>
    <property type="match status" value="1"/>
</dbReference>
<dbReference type="Gene3D" id="1.10.510.10">
    <property type="entry name" value="Transferase(Phosphotransferase) domain 1"/>
    <property type="match status" value="1"/>
</dbReference>
<dbReference type="InterPro" id="IPR011044">
    <property type="entry name" value="Quino_amine_DH_bsu"/>
</dbReference>